<dbReference type="InterPro" id="IPR029058">
    <property type="entry name" value="AB_hydrolase_fold"/>
</dbReference>
<dbReference type="GO" id="GO:0016787">
    <property type="term" value="F:hydrolase activity"/>
    <property type="evidence" value="ECO:0007669"/>
    <property type="project" value="UniProtKB-KW"/>
</dbReference>
<dbReference type="RefSeq" id="WP_128786567.1">
    <property type="nucleotide sequence ID" value="NZ_JAKJSG010000057.1"/>
</dbReference>
<dbReference type="InterPro" id="IPR000073">
    <property type="entry name" value="AB_hydrolase_1"/>
</dbReference>
<keyword evidence="3" id="KW-1185">Reference proteome</keyword>
<dbReference type="PANTHER" id="PTHR43433">
    <property type="entry name" value="HYDROLASE, ALPHA/BETA FOLD FAMILY PROTEIN"/>
    <property type="match status" value="1"/>
</dbReference>
<comment type="caution">
    <text evidence="2">The sequence shown here is derived from an EMBL/GenBank/DDBJ whole genome shotgun (WGS) entry which is preliminary data.</text>
</comment>
<evidence type="ECO:0000313" key="3">
    <source>
        <dbReference type="Proteomes" id="UP000287563"/>
    </source>
</evidence>
<feature type="domain" description="AB hydrolase-1" evidence="1">
    <location>
        <begin position="11"/>
        <end position="246"/>
    </location>
</feature>
<dbReference type="AlphaFoldDB" id="A0A444JIC2"/>
<dbReference type="PANTHER" id="PTHR43433:SF5">
    <property type="entry name" value="AB HYDROLASE-1 DOMAIN-CONTAINING PROTEIN"/>
    <property type="match status" value="1"/>
</dbReference>
<dbReference type="SUPFAM" id="SSF53474">
    <property type="entry name" value="alpha/beta-Hydrolases"/>
    <property type="match status" value="1"/>
</dbReference>
<keyword evidence="2" id="KW-0378">Hydrolase</keyword>
<dbReference type="EMBL" id="RJLM01000025">
    <property type="protein sequence ID" value="RWX52821.1"/>
    <property type="molecule type" value="Genomic_DNA"/>
</dbReference>
<dbReference type="InterPro" id="IPR050471">
    <property type="entry name" value="AB_hydrolase"/>
</dbReference>
<protein>
    <submittedName>
        <fullName evidence="2">Alpha/beta hydrolase</fullName>
    </submittedName>
</protein>
<accession>A0A444JIC2</accession>
<evidence type="ECO:0000259" key="1">
    <source>
        <dbReference type="Pfam" id="PF12697"/>
    </source>
</evidence>
<dbReference type="OrthoDB" id="5290302at2"/>
<organism evidence="2 3">
    <name type="scientific">Photobacterium chitinilyticum</name>
    <dbReference type="NCBI Taxonomy" id="2485123"/>
    <lineage>
        <taxon>Bacteria</taxon>
        <taxon>Pseudomonadati</taxon>
        <taxon>Pseudomonadota</taxon>
        <taxon>Gammaproteobacteria</taxon>
        <taxon>Vibrionales</taxon>
        <taxon>Vibrionaceae</taxon>
        <taxon>Photobacterium</taxon>
    </lineage>
</organism>
<dbReference type="Gene3D" id="3.40.50.1820">
    <property type="entry name" value="alpha/beta hydrolase"/>
    <property type="match status" value="1"/>
</dbReference>
<name>A0A444JIC2_9GAMM</name>
<reference evidence="2 3" key="1">
    <citation type="submission" date="2018-11" db="EMBL/GenBank/DDBJ databases">
        <title>Photobacterium sp. BEI247 sp. nov., a marine bacterium isolated from Yongle Blue Hole in the South China Sea.</title>
        <authorList>
            <person name="Wang X."/>
        </authorList>
    </citation>
    <scope>NUCLEOTIDE SEQUENCE [LARGE SCALE GENOMIC DNA]</scope>
    <source>
        <strain evidence="3">BEI247</strain>
    </source>
</reference>
<dbReference type="Pfam" id="PF12697">
    <property type="entry name" value="Abhydrolase_6"/>
    <property type="match status" value="1"/>
</dbReference>
<proteinExistence type="predicted"/>
<dbReference type="Proteomes" id="UP000287563">
    <property type="component" value="Unassembled WGS sequence"/>
</dbReference>
<evidence type="ECO:0000313" key="2">
    <source>
        <dbReference type="EMBL" id="RWX52821.1"/>
    </source>
</evidence>
<gene>
    <name evidence="2" type="ORF">EDI28_25110</name>
</gene>
<sequence>MKFQKDSPRPIVLIRGLLREQRHWGDFRKQLCKQYPHRPVICLDLAGNGARFRVDSPSSIRKMVNDLRVQLRLEEINPYSIDIVAISMGGMIAIEWITCYPNEVDSAVLINTSTRPYSPFYQRLNWRQLPTIFKIFHSSPERKEALILSLTSNNLHQHQGTLKDWVRWREQYPVSSRNTLAQLQAAARYRVRYSPTKPVLLLASEQDQLVNVACSKALAAHWHLPLFLHPNAGHDLPLDEPEWVCEQIEAFFQQRAL</sequence>